<protein>
    <submittedName>
        <fullName evidence="2">Self-protective colicin-like immunity</fullName>
    </submittedName>
</protein>
<dbReference type="GO" id="GO:0015643">
    <property type="term" value="F:toxic substance binding"/>
    <property type="evidence" value="ECO:0007669"/>
    <property type="project" value="InterPro"/>
</dbReference>
<evidence type="ECO:0000313" key="3">
    <source>
        <dbReference type="Proteomes" id="UP000184339"/>
    </source>
</evidence>
<dbReference type="Pfam" id="PF09204">
    <property type="entry name" value="Colicin_immun"/>
    <property type="match status" value="1"/>
</dbReference>
<dbReference type="Gene3D" id="1.20.120.650">
    <property type="entry name" value="Colicin D"/>
    <property type="match status" value="1"/>
</dbReference>
<dbReference type="OrthoDB" id="8781509at2"/>
<accession>A0A1M7R8J2</accession>
<organism evidence="2 3">
    <name type="scientific">Duganella sacchari</name>
    <dbReference type="NCBI Taxonomy" id="551987"/>
    <lineage>
        <taxon>Bacteria</taxon>
        <taxon>Pseudomonadati</taxon>
        <taxon>Pseudomonadota</taxon>
        <taxon>Betaproteobacteria</taxon>
        <taxon>Burkholderiales</taxon>
        <taxon>Oxalobacteraceae</taxon>
        <taxon>Telluria group</taxon>
        <taxon>Duganella</taxon>
    </lineage>
</organism>
<keyword evidence="3" id="KW-1185">Reference proteome</keyword>
<dbReference type="InterPro" id="IPR036471">
    <property type="entry name" value="Colicin_D_sf"/>
</dbReference>
<dbReference type="AlphaFoldDB" id="A0A1M7R8J2"/>
<proteinExistence type="predicted"/>
<dbReference type="RefSeq" id="WP_072788830.1">
    <property type="nucleotide sequence ID" value="NZ_FRCX01000014.1"/>
</dbReference>
<name>A0A1M7R8J2_9BURK</name>
<reference evidence="3" key="1">
    <citation type="submission" date="2016-11" db="EMBL/GenBank/DDBJ databases">
        <authorList>
            <person name="Varghese N."/>
            <person name="Submissions S."/>
        </authorList>
    </citation>
    <scope>NUCLEOTIDE SEQUENCE [LARGE SCALE GENOMIC DNA]</scope>
    <source>
        <strain evidence="3">Sac-22</strain>
    </source>
</reference>
<evidence type="ECO:0000259" key="1">
    <source>
        <dbReference type="Pfam" id="PF09204"/>
    </source>
</evidence>
<evidence type="ECO:0000313" key="2">
    <source>
        <dbReference type="EMBL" id="SHN42644.1"/>
    </source>
</evidence>
<feature type="domain" description="Colicin D immunity protein" evidence="1">
    <location>
        <begin position="7"/>
        <end position="88"/>
    </location>
</feature>
<sequence length="99" mass="11440">MNTVFERYSNLIESFLNRELSSQAFSDSFITLFKNETGPMEESIFLLLDELFGDADAFTSDAVLLAEDPAFYLNERDLESKVHNILHRMKIWRSQQVAA</sequence>
<dbReference type="Proteomes" id="UP000184339">
    <property type="component" value="Unassembled WGS sequence"/>
</dbReference>
<dbReference type="InterPro" id="IPR015287">
    <property type="entry name" value="Colicin_D_immunity_dom"/>
</dbReference>
<dbReference type="EMBL" id="FRCX01000014">
    <property type="protein sequence ID" value="SHN42644.1"/>
    <property type="molecule type" value="Genomic_DNA"/>
</dbReference>
<dbReference type="GO" id="GO:0030153">
    <property type="term" value="P:bacteriocin immunity"/>
    <property type="evidence" value="ECO:0007669"/>
    <property type="project" value="InterPro"/>
</dbReference>
<gene>
    <name evidence="2" type="ORF">SAMN05192549_114136</name>
</gene>